<keyword evidence="2 5" id="KW-0689">Ribosomal protein</keyword>
<reference evidence="7 8" key="1">
    <citation type="submission" date="2019-08" db="EMBL/GenBank/DDBJ databases">
        <authorList>
            <person name="Liang Q."/>
        </authorList>
    </citation>
    <scope>NUCLEOTIDE SEQUENCE [LARGE SCALE GENOMIC DNA]</scope>
    <source>
        <strain evidence="7 8">V1718</strain>
    </source>
</reference>
<dbReference type="PANTHER" id="PTHR35534">
    <property type="entry name" value="50S RIBOSOMAL PROTEIN L32"/>
    <property type="match status" value="1"/>
</dbReference>
<accession>A0A5B8XVK4</accession>
<dbReference type="OrthoDB" id="9801927at2"/>
<gene>
    <name evidence="5 7" type="primary">rpmF</name>
    <name evidence="7" type="ORF">FRD01_20725</name>
</gene>
<sequence length="61" mass="6963">MAVPKKRKSKSKTRTRRSHNMRLTMPGFQECPSCGAMKQSHRACGSCGTYKNEQVLEVIEY</sequence>
<dbReference type="InterPro" id="IPR044957">
    <property type="entry name" value="Ribosomal_bL32_bact"/>
</dbReference>
<comment type="similarity">
    <text evidence="1 5">Belongs to the bacterial ribosomal protein bL32 family.</text>
</comment>
<dbReference type="PANTHER" id="PTHR35534:SF1">
    <property type="entry name" value="LARGE RIBOSOMAL SUBUNIT PROTEIN BL32"/>
    <property type="match status" value="1"/>
</dbReference>
<evidence type="ECO:0000256" key="2">
    <source>
        <dbReference type="ARBA" id="ARBA00022980"/>
    </source>
</evidence>
<dbReference type="GO" id="GO:0003735">
    <property type="term" value="F:structural constituent of ribosome"/>
    <property type="evidence" value="ECO:0007669"/>
    <property type="project" value="InterPro"/>
</dbReference>
<dbReference type="KEGG" id="bbae:FRD01_20725"/>
<dbReference type="InterPro" id="IPR002677">
    <property type="entry name" value="Ribosomal_bL32"/>
</dbReference>
<proteinExistence type="inferred from homology"/>
<keyword evidence="3 5" id="KW-0687">Ribonucleoprotein</keyword>
<dbReference type="SUPFAM" id="SSF57829">
    <property type="entry name" value="Zn-binding ribosomal proteins"/>
    <property type="match status" value="1"/>
</dbReference>
<dbReference type="RefSeq" id="WP_146962848.1">
    <property type="nucleotide sequence ID" value="NZ_CP042467.1"/>
</dbReference>
<dbReference type="Proteomes" id="UP000321595">
    <property type="component" value="Chromosome"/>
</dbReference>
<dbReference type="EMBL" id="CP042467">
    <property type="protein sequence ID" value="QED29615.1"/>
    <property type="molecule type" value="Genomic_DNA"/>
</dbReference>
<dbReference type="HAMAP" id="MF_00340">
    <property type="entry name" value="Ribosomal_bL32"/>
    <property type="match status" value="1"/>
</dbReference>
<dbReference type="GO" id="GO:0006412">
    <property type="term" value="P:translation"/>
    <property type="evidence" value="ECO:0007669"/>
    <property type="project" value="UniProtKB-UniRule"/>
</dbReference>
<name>A0A5B8XVK4_9DELT</name>
<evidence type="ECO:0000256" key="3">
    <source>
        <dbReference type="ARBA" id="ARBA00023274"/>
    </source>
</evidence>
<organism evidence="7 8">
    <name type="scientific">Microvenator marinus</name>
    <dbReference type="NCBI Taxonomy" id="2600177"/>
    <lineage>
        <taxon>Bacteria</taxon>
        <taxon>Deltaproteobacteria</taxon>
        <taxon>Bradymonadales</taxon>
        <taxon>Microvenatoraceae</taxon>
        <taxon>Microvenator</taxon>
    </lineage>
</organism>
<evidence type="ECO:0000256" key="1">
    <source>
        <dbReference type="ARBA" id="ARBA00008560"/>
    </source>
</evidence>
<dbReference type="GO" id="GO:0015934">
    <property type="term" value="C:large ribosomal subunit"/>
    <property type="evidence" value="ECO:0007669"/>
    <property type="project" value="InterPro"/>
</dbReference>
<evidence type="ECO:0000256" key="6">
    <source>
        <dbReference type="SAM" id="MobiDB-lite"/>
    </source>
</evidence>
<dbReference type="AlphaFoldDB" id="A0A5B8XVK4"/>
<protein>
    <recommendedName>
        <fullName evidence="4 5">Large ribosomal subunit protein bL32</fullName>
    </recommendedName>
</protein>
<dbReference type="NCBIfam" id="TIGR01031">
    <property type="entry name" value="rpmF_bact"/>
    <property type="match status" value="1"/>
</dbReference>
<evidence type="ECO:0000256" key="4">
    <source>
        <dbReference type="ARBA" id="ARBA00035178"/>
    </source>
</evidence>
<evidence type="ECO:0000256" key="5">
    <source>
        <dbReference type="HAMAP-Rule" id="MF_00340"/>
    </source>
</evidence>
<dbReference type="Pfam" id="PF01783">
    <property type="entry name" value="Ribosomal_L32p"/>
    <property type="match status" value="1"/>
</dbReference>
<feature type="region of interest" description="Disordered" evidence="6">
    <location>
        <begin position="1"/>
        <end position="21"/>
    </location>
</feature>
<evidence type="ECO:0000313" key="8">
    <source>
        <dbReference type="Proteomes" id="UP000321595"/>
    </source>
</evidence>
<keyword evidence="8" id="KW-1185">Reference proteome</keyword>
<evidence type="ECO:0000313" key="7">
    <source>
        <dbReference type="EMBL" id="QED29615.1"/>
    </source>
</evidence>
<feature type="compositionally biased region" description="Basic residues" evidence="6">
    <location>
        <begin position="1"/>
        <end position="20"/>
    </location>
</feature>
<dbReference type="InterPro" id="IPR011332">
    <property type="entry name" value="Ribosomal_zn-bd"/>
</dbReference>